<dbReference type="EMBL" id="JAXHOZ010000069">
    <property type="protein sequence ID" value="MDY4379641.1"/>
    <property type="molecule type" value="Genomic_DNA"/>
</dbReference>
<evidence type="ECO:0008006" key="3">
    <source>
        <dbReference type="Google" id="ProtNLM"/>
    </source>
</evidence>
<dbReference type="AlphaFoldDB" id="A0AAW9HA63"/>
<name>A0AAW9HA63_9GAMM</name>
<accession>A0AAW9HA63</accession>
<organism evidence="1 2">
    <name type="scientific">Pectobacterium brasiliense</name>
    <dbReference type="NCBI Taxonomy" id="180957"/>
    <lineage>
        <taxon>Bacteria</taxon>
        <taxon>Pseudomonadati</taxon>
        <taxon>Pseudomonadota</taxon>
        <taxon>Gammaproteobacteria</taxon>
        <taxon>Enterobacterales</taxon>
        <taxon>Pectobacteriaceae</taxon>
        <taxon>Pectobacterium</taxon>
    </lineage>
</organism>
<dbReference type="Proteomes" id="UP001269968">
    <property type="component" value="Unassembled WGS sequence"/>
</dbReference>
<evidence type="ECO:0000313" key="2">
    <source>
        <dbReference type="Proteomes" id="UP001269968"/>
    </source>
</evidence>
<dbReference type="RefSeq" id="WP_320714879.1">
    <property type="nucleotide sequence ID" value="NZ_JAXHOZ010000069.1"/>
</dbReference>
<reference evidence="1" key="1">
    <citation type="submission" date="2023-11" db="EMBL/GenBank/DDBJ databases">
        <title>Comparative genomics revealed phylogeny of phytopathogenic Pectobacterium aroidearum based on whole-genome sequencing and function of putative horizontal acquire islands in P. aroidearum PccS1.</title>
        <authorList>
            <person name="Fan J."/>
            <person name="Yang L."/>
        </authorList>
    </citation>
    <scope>NUCLEOTIDE SEQUENCE</scope>
    <source>
        <strain evidence="1">NJAU140</strain>
    </source>
</reference>
<proteinExistence type="predicted"/>
<sequence length="162" mass="17911">MAQITTWQHCQKKQHVAKLFKPTPLCRNFTANAGKISMSSVHKTLIAMTTGILLTGCNTGTPECNSDDAKNLVVNIATEQLAKQTAMLKKSQLSGLAPKNIEQIRFSVNTVRTMQHQKSPEIYECAANLLMTGPEQSTTFPITYTVQQTDDRKQFLVNVVGL</sequence>
<evidence type="ECO:0000313" key="1">
    <source>
        <dbReference type="EMBL" id="MDY4379641.1"/>
    </source>
</evidence>
<gene>
    <name evidence="1" type="ORF">SOV92_17715</name>
</gene>
<protein>
    <recommendedName>
        <fullName evidence="3">Lipoprotein</fullName>
    </recommendedName>
</protein>
<comment type="caution">
    <text evidence="1">The sequence shown here is derived from an EMBL/GenBank/DDBJ whole genome shotgun (WGS) entry which is preliminary data.</text>
</comment>